<keyword evidence="6 14" id="KW-0479">Metal-binding</keyword>
<name>A0A2S7K0Q9_9PROT</name>
<dbReference type="PANTHER" id="PTHR39188:SF3">
    <property type="entry name" value="STAGE IV SPORULATION PROTEIN FB"/>
    <property type="match status" value="1"/>
</dbReference>
<keyword evidence="8 14" id="KW-0378">Hydrolase</keyword>
<dbReference type="PROSITE" id="PS51371">
    <property type="entry name" value="CBS"/>
    <property type="match status" value="1"/>
</dbReference>
<evidence type="ECO:0000256" key="1">
    <source>
        <dbReference type="ARBA" id="ARBA00004651"/>
    </source>
</evidence>
<dbReference type="EMBL" id="PJCH01000015">
    <property type="protein sequence ID" value="PQA86089.1"/>
    <property type="molecule type" value="Genomic_DNA"/>
</dbReference>
<evidence type="ECO:0000259" key="18">
    <source>
        <dbReference type="PROSITE" id="PS51371"/>
    </source>
</evidence>
<evidence type="ECO:0000313" key="19">
    <source>
        <dbReference type="EMBL" id="PQA86089.1"/>
    </source>
</evidence>
<evidence type="ECO:0000256" key="5">
    <source>
        <dbReference type="ARBA" id="ARBA00022692"/>
    </source>
</evidence>
<keyword evidence="4 14" id="KW-0645">Protease</keyword>
<feature type="active site" evidence="15">
    <location>
        <position position="69"/>
    </location>
</feature>
<evidence type="ECO:0000256" key="7">
    <source>
        <dbReference type="ARBA" id="ARBA00022737"/>
    </source>
</evidence>
<dbReference type="GO" id="GO:0005886">
    <property type="term" value="C:plasma membrane"/>
    <property type="evidence" value="ECO:0007669"/>
    <property type="project" value="UniProtKB-SubCell"/>
</dbReference>
<dbReference type="Gene3D" id="3.10.580.10">
    <property type="entry name" value="CBS-domain"/>
    <property type="match status" value="1"/>
</dbReference>
<dbReference type="Pfam" id="PF00571">
    <property type="entry name" value="CBS"/>
    <property type="match status" value="2"/>
</dbReference>
<feature type="binding site" evidence="16">
    <location>
        <position position="72"/>
    </location>
    <ligand>
        <name>Zn(2+)</name>
        <dbReference type="ChEBI" id="CHEBI:29105"/>
        <note>catalytic</note>
    </ligand>
</feature>
<keyword evidence="20" id="KW-1185">Reference proteome</keyword>
<evidence type="ECO:0000256" key="12">
    <source>
        <dbReference type="ARBA" id="ARBA00023122"/>
    </source>
</evidence>
<comment type="cofactor">
    <cofactor evidence="14 16">
        <name>Zn(2+)</name>
        <dbReference type="ChEBI" id="CHEBI:29105"/>
    </cofactor>
    <text evidence="14 16">Binds 1 zinc ion per subunit.</text>
</comment>
<organism evidence="19 20">
    <name type="scientific">Hyphococcus luteus</name>
    <dbReference type="NCBI Taxonomy" id="2058213"/>
    <lineage>
        <taxon>Bacteria</taxon>
        <taxon>Pseudomonadati</taxon>
        <taxon>Pseudomonadota</taxon>
        <taxon>Alphaproteobacteria</taxon>
        <taxon>Parvularculales</taxon>
        <taxon>Parvularculaceae</taxon>
        <taxon>Hyphococcus</taxon>
    </lineage>
</organism>
<dbReference type="InterPro" id="IPR046342">
    <property type="entry name" value="CBS_dom_sf"/>
</dbReference>
<keyword evidence="11 14" id="KW-0482">Metalloprotease</keyword>
<dbReference type="CDD" id="cd06164">
    <property type="entry name" value="S2P-M50_SpoIVFB_CBS"/>
    <property type="match status" value="1"/>
</dbReference>
<evidence type="ECO:0000256" key="3">
    <source>
        <dbReference type="ARBA" id="ARBA00022475"/>
    </source>
</evidence>
<dbReference type="InterPro" id="IPR016483">
    <property type="entry name" value="UCP006404_Pept_M50_CBS"/>
</dbReference>
<evidence type="ECO:0000256" key="11">
    <source>
        <dbReference type="ARBA" id="ARBA00023049"/>
    </source>
</evidence>
<evidence type="ECO:0000256" key="14">
    <source>
        <dbReference type="PIRNR" id="PIRNR006404"/>
    </source>
</evidence>
<evidence type="ECO:0000256" key="8">
    <source>
        <dbReference type="ARBA" id="ARBA00022801"/>
    </source>
</evidence>
<feature type="transmembrane region" description="Helical" evidence="14">
    <location>
        <begin position="20"/>
        <end position="42"/>
    </location>
</feature>
<dbReference type="RefSeq" id="WP_104831301.1">
    <property type="nucleotide sequence ID" value="NZ_PJCH01000015.1"/>
</dbReference>
<evidence type="ECO:0000256" key="10">
    <source>
        <dbReference type="ARBA" id="ARBA00022989"/>
    </source>
</evidence>
<accession>A0A2S7K0Q9</accession>
<comment type="caution">
    <text evidence="19">The sequence shown here is derived from an EMBL/GenBank/DDBJ whole genome shotgun (WGS) entry which is preliminary data.</text>
</comment>
<dbReference type="Proteomes" id="UP000239504">
    <property type="component" value="Unassembled WGS sequence"/>
</dbReference>
<evidence type="ECO:0000256" key="4">
    <source>
        <dbReference type="ARBA" id="ARBA00022670"/>
    </source>
</evidence>
<keyword evidence="3 14" id="KW-1003">Cell membrane</keyword>
<evidence type="ECO:0000256" key="6">
    <source>
        <dbReference type="ARBA" id="ARBA00022723"/>
    </source>
</evidence>
<protein>
    <recommendedName>
        <fullName evidence="14">Zinc metalloprotease</fullName>
    </recommendedName>
</protein>
<comment type="subcellular location">
    <subcellularLocation>
        <location evidence="1 14">Cell membrane</location>
        <topology evidence="1 14">Multi-pass membrane protein</topology>
    </subcellularLocation>
</comment>
<feature type="transmembrane region" description="Helical" evidence="14">
    <location>
        <begin position="148"/>
        <end position="166"/>
    </location>
</feature>
<dbReference type="PIRSF" id="PIRSF006404">
    <property type="entry name" value="UCP006404_Pept_M50_CBS"/>
    <property type="match status" value="1"/>
</dbReference>
<keyword evidence="13 14" id="KW-0472">Membrane</keyword>
<keyword evidence="9 14" id="KW-0862">Zinc</keyword>
<evidence type="ECO:0000256" key="9">
    <source>
        <dbReference type="ARBA" id="ARBA00022833"/>
    </source>
</evidence>
<evidence type="ECO:0000256" key="16">
    <source>
        <dbReference type="PIRSR" id="PIRSR006404-2"/>
    </source>
</evidence>
<keyword evidence="7" id="KW-0677">Repeat</keyword>
<evidence type="ECO:0000256" key="15">
    <source>
        <dbReference type="PIRSR" id="PIRSR006404-1"/>
    </source>
</evidence>
<dbReference type="Pfam" id="PF02163">
    <property type="entry name" value="Peptidase_M50"/>
    <property type="match status" value="2"/>
</dbReference>
<sequence length="374" mass="40855">MFGRSLKLFRILGFDVRVDISWTFFALLIAMSLALGFFPAVYKGWPAATYWWMAIGGVIGVFFSIVIHELSHSLVSRAFGTGMTGITLFLFGGVAEMQGEPESAKAEFFTAIAGPAISIVLGVLFLWLGGVGGEDRTPLLALFDYLGRLNFVLAIFNMIPAFPMDGGRVLRSVLWAVKGDIRWATKWASGLGGLFGFMLMMLGLFAALSGGLVQGLWWFLIGMFIRSAAQGSYQQMEVRRLMGGVTVRDLMHKDAHVVPPSLTIGELVDKYVYEFQQTAFPVSEHGRFVGVVDTAHLKSLPREDWSRKTVREVMTPPEDAALADPAQDAIAALQSLQQGGADTLIVTEGNRVLGTLSRSDVMKLLGLKMDLESA</sequence>
<dbReference type="InterPro" id="IPR008915">
    <property type="entry name" value="Peptidase_M50"/>
</dbReference>
<evidence type="ECO:0000256" key="13">
    <source>
        <dbReference type="ARBA" id="ARBA00023136"/>
    </source>
</evidence>
<keyword evidence="12 17" id="KW-0129">CBS domain</keyword>
<feature type="transmembrane region" description="Helical" evidence="14">
    <location>
        <begin position="74"/>
        <end position="94"/>
    </location>
</feature>
<feature type="domain" description="CBS" evidence="18">
    <location>
        <begin position="314"/>
        <end position="371"/>
    </location>
</feature>
<dbReference type="AlphaFoldDB" id="A0A2S7K0Q9"/>
<dbReference type="SUPFAM" id="SSF54631">
    <property type="entry name" value="CBS-domain pair"/>
    <property type="match status" value="1"/>
</dbReference>
<keyword evidence="10 14" id="KW-1133">Transmembrane helix</keyword>
<keyword evidence="5 14" id="KW-0812">Transmembrane</keyword>
<dbReference type="GO" id="GO:0006508">
    <property type="term" value="P:proteolysis"/>
    <property type="evidence" value="ECO:0007669"/>
    <property type="project" value="UniProtKB-KW"/>
</dbReference>
<feature type="transmembrane region" description="Helical" evidence="14">
    <location>
        <begin position="106"/>
        <end position="128"/>
    </location>
</feature>
<evidence type="ECO:0000313" key="20">
    <source>
        <dbReference type="Proteomes" id="UP000239504"/>
    </source>
</evidence>
<reference evidence="19 20" key="1">
    <citation type="submission" date="2017-12" db="EMBL/GenBank/DDBJ databases">
        <authorList>
            <person name="Hurst M.R.H."/>
        </authorList>
    </citation>
    <scope>NUCLEOTIDE SEQUENCE [LARGE SCALE GENOMIC DNA]</scope>
    <source>
        <strain evidence="19 20">SY-3-19</strain>
    </source>
</reference>
<proteinExistence type="inferred from homology"/>
<feature type="transmembrane region" description="Helical" evidence="14">
    <location>
        <begin position="49"/>
        <end position="68"/>
    </location>
</feature>
<dbReference type="GO" id="GO:0046872">
    <property type="term" value="F:metal ion binding"/>
    <property type="evidence" value="ECO:0007669"/>
    <property type="project" value="UniProtKB-UniRule"/>
</dbReference>
<evidence type="ECO:0000256" key="17">
    <source>
        <dbReference type="PROSITE-ProRule" id="PRU00703"/>
    </source>
</evidence>
<feature type="binding site" evidence="16">
    <location>
        <position position="165"/>
    </location>
    <ligand>
        <name>Zn(2+)</name>
        <dbReference type="ChEBI" id="CHEBI:29105"/>
        <note>catalytic</note>
    </ligand>
</feature>
<gene>
    <name evidence="19" type="ORF">CW354_17125</name>
</gene>
<dbReference type="PANTHER" id="PTHR39188">
    <property type="entry name" value="MEMBRANE-ASSOCIATED ZINC METALLOPROTEASE M50B"/>
    <property type="match status" value="1"/>
</dbReference>
<comment type="similarity">
    <text evidence="2 14">Belongs to the peptidase M50B family.</text>
</comment>
<evidence type="ECO:0000256" key="2">
    <source>
        <dbReference type="ARBA" id="ARBA00007931"/>
    </source>
</evidence>
<dbReference type="GO" id="GO:0008237">
    <property type="term" value="F:metallopeptidase activity"/>
    <property type="evidence" value="ECO:0007669"/>
    <property type="project" value="UniProtKB-UniRule"/>
</dbReference>
<feature type="binding site" evidence="16">
    <location>
        <position position="68"/>
    </location>
    <ligand>
        <name>Zn(2+)</name>
        <dbReference type="ChEBI" id="CHEBI:29105"/>
        <note>catalytic</note>
    </ligand>
</feature>
<dbReference type="OrthoDB" id="9781963at2"/>
<dbReference type="InterPro" id="IPR000644">
    <property type="entry name" value="CBS_dom"/>
</dbReference>